<dbReference type="EC" id="2.3.2.2" evidence="11"/>
<keyword evidence="14" id="KW-1185">Reference proteome</keyword>
<evidence type="ECO:0000256" key="10">
    <source>
        <dbReference type="PIRSR" id="PIRSR600101-2"/>
    </source>
</evidence>
<keyword evidence="12" id="KW-0732">Signal</keyword>
<protein>
    <recommendedName>
        <fullName evidence="11">Glutathione hydrolase proenzyme</fullName>
        <ecNumber evidence="11">2.3.2.2</ecNumber>
        <ecNumber evidence="11">3.4.19.13</ecNumber>
    </recommendedName>
    <component>
        <recommendedName>
            <fullName evidence="11">Glutathione hydrolase large chain</fullName>
        </recommendedName>
    </component>
    <component>
        <recommendedName>
            <fullName evidence="11">Glutathione hydrolase small chain</fullName>
        </recommendedName>
    </component>
</protein>
<dbReference type="InterPro" id="IPR043138">
    <property type="entry name" value="GGT_lsub"/>
</dbReference>
<dbReference type="NCBIfam" id="TIGR00066">
    <property type="entry name" value="g_glut_trans"/>
    <property type="match status" value="1"/>
</dbReference>
<dbReference type="KEGG" id="salh:HMF8227_01129"/>
<feature type="chain" id="PRO_5015579021" description="Glutathione hydrolase proenzyme" evidence="12">
    <location>
        <begin position="19"/>
        <end position="578"/>
    </location>
</feature>
<dbReference type="PANTHER" id="PTHR43199:SF1">
    <property type="entry name" value="GLUTATHIONE HYDROLASE PROENZYME"/>
    <property type="match status" value="1"/>
</dbReference>
<keyword evidence="6 11" id="KW-0865">Zymogen</keyword>
<evidence type="ECO:0000256" key="4">
    <source>
        <dbReference type="ARBA" id="ARBA00022679"/>
    </source>
</evidence>
<dbReference type="InterPro" id="IPR000101">
    <property type="entry name" value="GGT_peptidase"/>
</dbReference>
<reference evidence="13 14" key="1">
    <citation type="submission" date="2018-05" db="EMBL/GenBank/DDBJ databases">
        <title>Salinimonas sp. HMF8227 Genome sequencing and assembly.</title>
        <authorList>
            <person name="Kang H."/>
            <person name="Kang J."/>
            <person name="Cha I."/>
            <person name="Kim H."/>
            <person name="Joh K."/>
        </authorList>
    </citation>
    <scope>NUCLEOTIDE SEQUENCE [LARGE SCALE GENOMIC DNA]</scope>
    <source>
        <strain evidence="13 14">HMF8227</strain>
    </source>
</reference>
<dbReference type="SUPFAM" id="SSF56235">
    <property type="entry name" value="N-terminal nucleophile aminohydrolases (Ntn hydrolases)"/>
    <property type="match status" value="1"/>
</dbReference>
<evidence type="ECO:0000256" key="12">
    <source>
        <dbReference type="SAM" id="SignalP"/>
    </source>
</evidence>
<sequence length="578" mass="62856">MRKLSCYLLALLTASGMASEPPREDREPEAATGYIEKQAVVKSKYMVSAANPHASLAGKHILEKGGTALDAAIAVQAMLTLVEPQSSGIGGGAFILYWDNEKKKLYTYDGREKAPAAASADMFLEDGRPMAWRDAIVGGKAVGVPGVLRALELAHSKHGKLPWQDLFYEAAVKAEQGFKVSPRLAKLVALEIHPGVKQFPETKNYFYPDGKPVRPGHLLKNPALASTLNKIAQGGADAFYHGEIANKIAEKVQKASIHPGVLTAEDIAAYEATERNAVCGQYKVYDICGMAPPSSGGIAVLQILKMLEPYELAQYKPNSPEALHLLTQASRLAFADRERYVADSDHTGMPYVGLISSSYLKGRSRLMDKRKDMGTARHGKPYMGNSFAADNAYDLPNTSHVSIVDAQGNAVSMTTTIEMAFGSSLMVEGFLLNNEMTDFSFVPQYGDQFVANRIEPGKRPRSSMAPSMVFREDGELYMVVGSPGGSRIINYVAQTMVGVLDWDLNIQEAINLPKITNRNDYTALEKGTPVEQHKDWFEQRGHKVKVIDLNSGLHGIVLKDGKLIGGADPRREGVAVGL</sequence>
<evidence type="ECO:0000256" key="9">
    <source>
        <dbReference type="PIRSR" id="PIRSR600101-1"/>
    </source>
</evidence>
<comment type="subunit">
    <text evidence="11">This enzyme consists of two polypeptide chains, which are synthesized in precursor form from a single polypeptide.</text>
</comment>
<dbReference type="GO" id="GO:0006751">
    <property type="term" value="P:glutathione catabolic process"/>
    <property type="evidence" value="ECO:0007669"/>
    <property type="project" value="UniProtKB-UniRule"/>
</dbReference>
<dbReference type="Gene3D" id="1.10.246.130">
    <property type="match status" value="1"/>
</dbReference>
<dbReference type="Pfam" id="PF01019">
    <property type="entry name" value="G_glu_transpept"/>
    <property type="match status" value="1"/>
</dbReference>
<dbReference type="InterPro" id="IPR055262">
    <property type="entry name" value="GGT_CS"/>
</dbReference>
<keyword evidence="11" id="KW-0317">Glutathione biosynthesis</keyword>
<evidence type="ECO:0000256" key="8">
    <source>
        <dbReference type="ARBA" id="ARBA00047417"/>
    </source>
</evidence>
<feature type="signal peptide" evidence="12">
    <location>
        <begin position="1"/>
        <end position="18"/>
    </location>
</feature>
<comment type="catalytic activity">
    <reaction evidence="8 11">
        <text>an N-terminal (5-L-glutamyl)-[peptide] + an alpha-amino acid = 5-L-glutamyl amino acid + an N-terminal L-alpha-aminoacyl-[peptide]</text>
        <dbReference type="Rhea" id="RHEA:23904"/>
        <dbReference type="Rhea" id="RHEA-COMP:9780"/>
        <dbReference type="Rhea" id="RHEA-COMP:9795"/>
        <dbReference type="ChEBI" id="CHEBI:77644"/>
        <dbReference type="ChEBI" id="CHEBI:78597"/>
        <dbReference type="ChEBI" id="CHEBI:78599"/>
        <dbReference type="ChEBI" id="CHEBI:78608"/>
        <dbReference type="EC" id="2.3.2.2"/>
    </reaction>
</comment>
<comment type="PTM">
    <text evidence="11">Cleaved by autocatalysis into a large and a small subunit.</text>
</comment>
<keyword evidence="5 11" id="KW-0378">Hydrolase</keyword>
<feature type="binding site" evidence="10">
    <location>
        <begin position="462"/>
        <end position="463"/>
    </location>
    <ligand>
        <name>L-glutamate</name>
        <dbReference type="ChEBI" id="CHEBI:29985"/>
    </ligand>
</feature>
<evidence type="ECO:0000256" key="1">
    <source>
        <dbReference type="ARBA" id="ARBA00001049"/>
    </source>
</evidence>
<comment type="catalytic activity">
    <reaction evidence="2 11">
        <text>glutathione + H2O = L-cysteinylglycine + L-glutamate</text>
        <dbReference type="Rhea" id="RHEA:28807"/>
        <dbReference type="ChEBI" id="CHEBI:15377"/>
        <dbReference type="ChEBI" id="CHEBI:29985"/>
        <dbReference type="ChEBI" id="CHEBI:57925"/>
        <dbReference type="ChEBI" id="CHEBI:61694"/>
        <dbReference type="EC" id="3.4.19.13"/>
    </reaction>
</comment>
<dbReference type="EC" id="3.4.19.13" evidence="11"/>
<evidence type="ECO:0000256" key="3">
    <source>
        <dbReference type="ARBA" id="ARBA00009381"/>
    </source>
</evidence>
<dbReference type="AlphaFoldDB" id="A0A2S2E2Y3"/>
<dbReference type="UniPathway" id="UPA00204"/>
<dbReference type="PANTHER" id="PTHR43199">
    <property type="entry name" value="GLUTATHIONE HYDROLASE"/>
    <property type="match status" value="1"/>
</dbReference>
<evidence type="ECO:0000256" key="7">
    <source>
        <dbReference type="ARBA" id="ARBA00023315"/>
    </source>
</evidence>
<dbReference type="PRINTS" id="PR01210">
    <property type="entry name" value="GGTRANSPTASE"/>
</dbReference>
<gene>
    <name evidence="13" type="ORF">HMF8227_01129</name>
</gene>
<dbReference type="InterPro" id="IPR051792">
    <property type="entry name" value="GGT_bact"/>
</dbReference>
<dbReference type="EMBL" id="CP029347">
    <property type="protein sequence ID" value="AWL11610.1"/>
    <property type="molecule type" value="Genomic_DNA"/>
</dbReference>
<keyword evidence="4 11" id="KW-0808">Transferase</keyword>
<dbReference type="GO" id="GO:0103068">
    <property type="term" value="F:leukotriene C4 gamma-glutamyl transferase activity"/>
    <property type="evidence" value="ECO:0007669"/>
    <property type="project" value="UniProtKB-EC"/>
</dbReference>
<dbReference type="PROSITE" id="PS00462">
    <property type="entry name" value="G_GLU_TRANSPEPTIDASE"/>
    <property type="match status" value="1"/>
</dbReference>
<dbReference type="Gene3D" id="3.60.20.40">
    <property type="match status" value="1"/>
</dbReference>
<feature type="binding site" evidence="10">
    <location>
        <position position="485"/>
    </location>
    <ligand>
        <name>L-glutamate</name>
        <dbReference type="ChEBI" id="CHEBI:29985"/>
    </ligand>
</feature>
<organism evidence="13 14">
    <name type="scientific">Saliniradius amylolyticus</name>
    <dbReference type="NCBI Taxonomy" id="2183582"/>
    <lineage>
        <taxon>Bacteria</taxon>
        <taxon>Pseudomonadati</taxon>
        <taxon>Pseudomonadota</taxon>
        <taxon>Gammaproteobacteria</taxon>
        <taxon>Alteromonadales</taxon>
        <taxon>Alteromonadaceae</taxon>
        <taxon>Saliniradius</taxon>
    </lineage>
</organism>
<comment type="catalytic activity">
    <reaction evidence="1 11">
        <text>an S-substituted glutathione + H2O = an S-substituted L-cysteinylglycine + L-glutamate</text>
        <dbReference type="Rhea" id="RHEA:59468"/>
        <dbReference type="ChEBI" id="CHEBI:15377"/>
        <dbReference type="ChEBI" id="CHEBI:29985"/>
        <dbReference type="ChEBI" id="CHEBI:90779"/>
        <dbReference type="ChEBI" id="CHEBI:143103"/>
        <dbReference type="EC" id="3.4.19.13"/>
    </reaction>
</comment>
<dbReference type="Proteomes" id="UP000245728">
    <property type="component" value="Chromosome"/>
</dbReference>
<proteinExistence type="inferred from homology"/>
<name>A0A2S2E2Y3_9ALTE</name>
<evidence type="ECO:0000313" key="13">
    <source>
        <dbReference type="EMBL" id="AWL11610.1"/>
    </source>
</evidence>
<dbReference type="InterPro" id="IPR029055">
    <property type="entry name" value="Ntn_hydrolases_N"/>
</dbReference>
<feature type="binding site" evidence="10">
    <location>
        <position position="438"/>
    </location>
    <ligand>
        <name>L-glutamate</name>
        <dbReference type="ChEBI" id="CHEBI:29985"/>
    </ligand>
</feature>
<feature type="active site" description="Nucleophile" evidence="9">
    <location>
        <position position="398"/>
    </location>
</feature>
<keyword evidence="7 11" id="KW-0012">Acyltransferase</keyword>
<comment type="pathway">
    <text evidence="11">Sulfur metabolism; glutathione metabolism.</text>
</comment>
<evidence type="ECO:0000256" key="5">
    <source>
        <dbReference type="ARBA" id="ARBA00022801"/>
    </source>
</evidence>
<accession>A0A2S2E2Y3</accession>
<evidence type="ECO:0000313" key="14">
    <source>
        <dbReference type="Proteomes" id="UP000245728"/>
    </source>
</evidence>
<dbReference type="GO" id="GO:0036374">
    <property type="term" value="F:glutathione hydrolase activity"/>
    <property type="evidence" value="ECO:0007669"/>
    <property type="project" value="UniProtKB-UniRule"/>
</dbReference>
<comment type="similarity">
    <text evidence="3 11">Belongs to the gamma-glutamyltransferase family.</text>
</comment>
<evidence type="ECO:0000256" key="11">
    <source>
        <dbReference type="RuleBase" id="RU368036"/>
    </source>
</evidence>
<feature type="binding site" evidence="10">
    <location>
        <position position="111"/>
    </location>
    <ligand>
        <name>L-glutamate</name>
        <dbReference type="ChEBI" id="CHEBI:29985"/>
    </ligand>
</feature>
<dbReference type="GO" id="GO:0006750">
    <property type="term" value="P:glutathione biosynthetic process"/>
    <property type="evidence" value="ECO:0007669"/>
    <property type="project" value="UniProtKB-KW"/>
</dbReference>
<dbReference type="InterPro" id="IPR043137">
    <property type="entry name" value="GGT_ssub_C"/>
</dbReference>
<evidence type="ECO:0000256" key="2">
    <source>
        <dbReference type="ARBA" id="ARBA00001089"/>
    </source>
</evidence>
<evidence type="ECO:0000256" key="6">
    <source>
        <dbReference type="ARBA" id="ARBA00023145"/>
    </source>
</evidence>